<dbReference type="Pfam" id="PF01582">
    <property type="entry name" value="TIR"/>
    <property type="match status" value="1"/>
</dbReference>
<dbReference type="AlphaFoldDB" id="A0AAP0CQ67"/>
<dbReference type="GO" id="GO:0043531">
    <property type="term" value="F:ADP binding"/>
    <property type="evidence" value="ECO:0007669"/>
    <property type="project" value="InterPro"/>
</dbReference>
<dbReference type="InterPro" id="IPR000157">
    <property type="entry name" value="TIR_dom"/>
</dbReference>
<dbReference type="SMART" id="SM00255">
    <property type="entry name" value="TIR"/>
    <property type="match status" value="1"/>
</dbReference>
<evidence type="ECO:0000256" key="4">
    <source>
        <dbReference type="ARBA" id="ARBA00023027"/>
    </source>
</evidence>
<dbReference type="Pfam" id="PF23282">
    <property type="entry name" value="WHD_ROQ1"/>
    <property type="match status" value="1"/>
</dbReference>
<dbReference type="GO" id="GO:0006952">
    <property type="term" value="P:defense response"/>
    <property type="evidence" value="ECO:0007669"/>
    <property type="project" value="UniProtKB-KW"/>
</dbReference>
<dbReference type="Gene3D" id="3.40.50.300">
    <property type="entry name" value="P-loop containing nucleotide triphosphate hydrolases"/>
    <property type="match status" value="1"/>
</dbReference>
<keyword evidence="1" id="KW-0433">Leucine-rich repeat</keyword>
<dbReference type="EMBL" id="JBCNJP010000023">
    <property type="protein sequence ID" value="KAK9058325.1"/>
    <property type="molecule type" value="Genomic_DNA"/>
</dbReference>
<reference evidence="6 7" key="1">
    <citation type="submission" date="2024-04" db="EMBL/GenBank/DDBJ databases">
        <title>The reference genome of an endangered Asteraceae, Deinandra increscens subsp. villosa, native to the Central Coast of California.</title>
        <authorList>
            <person name="Guilliams M."/>
            <person name="Hasenstab-Lehman K."/>
            <person name="Meyer R."/>
            <person name="Mcevoy S."/>
        </authorList>
    </citation>
    <scope>NUCLEOTIDE SEQUENCE [LARGE SCALE GENOMIC DNA]</scope>
    <source>
        <tissue evidence="6">Leaf</tissue>
    </source>
</reference>
<name>A0AAP0CQ67_9ASTR</name>
<dbReference type="PROSITE" id="PS50104">
    <property type="entry name" value="TIR"/>
    <property type="match status" value="1"/>
</dbReference>
<comment type="caution">
    <text evidence="6">The sequence shown here is derived from an EMBL/GenBank/DDBJ whole genome shotgun (WGS) entry which is preliminary data.</text>
</comment>
<evidence type="ECO:0000259" key="5">
    <source>
        <dbReference type="PROSITE" id="PS50104"/>
    </source>
</evidence>
<dbReference type="Proteomes" id="UP001408789">
    <property type="component" value="Unassembled WGS sequence"/>
</dbReference>
<dbReference type="Pfam" id="PF00931">
    <property type="entry name" value="NB-ARC"/>
    <property type="match status" value="1"/>
</dbReference>
<dbReference type="PANTHER" id="PTHR11017">
    <property type="entry name" value="LEUCINE-RICH REPEAT-CONTAINING PROTEIN"/>
    <property type="match status" value="1"/>
</dbReference>
<dbReference type="InterPro" id="IPR044974">
    <property type="entry name" value="Disease_R_plants"/>
</dbReference>
<keyword evidence="7" id="KW-1185">Reference proteome</keyword>
<dbReference type="SUPFAM" id="SSF52200">
    <property type="entry name" value="Toll/Interleukin receptor TIR domain"/>
    <property type="match status" value="1"/>
</dbReference>
<dbReference type="InterPro" id="IPR035897">
    <property type="entry name" value="Toll_tir_struct_dom_sf"/>
</dbReference>
<feature type="domain" description="TIR" evidence="5">
    <location>
        <begin position="22"/>
        <end position="197"/>
    </location>
</feature>
<keyword evidence="2" id="KW-0677">Repeat</keyword>
<dbReference type="Gene3D" id="3.40.50.10140">
    <property type="entry name" value="Toll/interleukin-1 receptor homology (TIR) domain"/>
    <property type="match status" value="1"/>
</dbReference>
<dbReference type="GO" id="GO:0007165">
    <property type="term" value="P:signal transduction"/>
    <property type="evidence" value="ECO:0007669"/>
    <property type="project" value="InterPro"/>
</dbReference>
<protein>
    <recommendedName>
        <fullName evidence="5">TIR domain-containing protein</fullName>
    </recommendedName>
</protein>
<keyword evidence="3" id="KW-0611">Plant defense</keyword>
<dbReference type="InterPro" id="IPR027417">
    <property type="entry name" value="P-loop_NTPase"/>
</dbReference>
<dbReference type="InterPro" id="IPR002182">
    <property type="entry name" value="NB-ARC"/>
</dbReference>
<dbReference type="InterPro" id="IPR032675">
    <property type="entry name" value="LRR_dom_sf"/>
</dbReference>
<dbReference type="SUPFAM" id="SSF52058">
    <property type="entry name" value="L domain-like"/>
    <property type="match status" value="1"/>
</dbReference>
<evidence type="ECO:0000256" key="1">
    <source>
        <dbReference type="ARBA" id="ARBA00022614"/>
    </source>
</evidence>
<evidence type="ECO:0000256" key="2">
    <source>
        <dbReference type="ARBA" id="ARBA00022737"/>
    </source>
</evidence>
<keyword evidence="4" id="KW-0520">NAD</keyword>
<dbReference type="FunFam" id="3.40.50.10140:FF:000007">
    <property type="entry name" value="Disease resistance protein (TIR-NBS-LRR class)"/>
    <property type="match status" value="1"/>
</dbReference>
<dbReference type="Gene3D" id="3.80.10.10">
    <property type="entry name" value="Ribonuclease Inhibitor"/>
    <property type="match status" value="2"/>
</dbReference>
<dbReference type="Gene3D" id="1.10.8.430">
    <property type="entry name" value="Helical domain of apoptotic protease-activating factors"/>
    <property type="match status" value="1"/>
</dbReference>
<evidence type="ECO:0000313" key="6">
    <source>
        <dbReference type="EMBL" id="KAK9058325.1"/>
    </source>
</evidence>
<dbReference type="PANTHER" id="PTHR11017:SF313">
    <property type="entry name" value="TIR DOMAIN, P-LOOP CONTAINING NUCLEOSIDE TRIPHOSPHATE HYDROLASE"/>
    <property type="match status" value="1"/>
</dbReference>
<gene>
    <name evidence="6" type="ORF">SSX86_023166</name>
</gene>
<evidence type="ECO:0000313" key="7">
    <source>
        <dbReference type="Proteomes" id="UP001408789"/>
    </source>
</evidence>
<sequence length="1153" mass="131869">MAVISEILPGSSSSSSTHHHDHIYDIFLSFRGVDTRKRFTAHLYKALREADLNTFLDDEEIETGEPLKPELESAIKSSRASIIVLSENYAFSTWCLDELVLILEQKSTFNQIIIPVFYDVEPTNVRNQQSSFGIAMEKHTQRMEEETDAEKRSEWGQKIELWKRALTQVADLKGEDAKDRLETKLIEDIVNKIYTRLGVPLGTTTLPQLVGMEYHIESITSWLKDTSSHTGDVLTIWGMGGIGKTSLADYVYKLHCHKYRSSFIRDINRRCAETYLGLLDVQKQLCDDILKTSSIQVHDVSVYTSRIENALAHKKVLLVLDDVNSLDQLDALLGNKGIHSGCKIIITTRVTSLVQRCALFKIKAKPLHKECTLKGLSMDASLELLCHHAFTSNYPNEGYEEVSKKLASYCEGHPLALKVLGESLNNRVLSEWEDSVELLKKEPHSHIKIVLQMSFDSLPFQNDKELFKHIACFFVGIDRGLSETILNACDINTRLGIKNLTDRCLLSIGWNNKLIMHQLVQEMGRDLVRQESLKKPWKRSRLWCSEESFKVLKQKKGKVNLLGLALDMRMLDKKKLRGSFELKTYSLSTMDNLMLLQLNYVQLNGCFENFPEELRWLCMHGSPLKSIPLDLPMENLVVLDMSYSNIESFDMSNDKRLLRSLKILDLSFCEQLLRLGGFSELPALEMLIVRNCITLIEVCESVEQCVELVLVDLSYCYVLQRVPISIGKLPKIKTLLLDGCSSGESQIETIPRDLKFFTISFPSSLIRLSLANNNLCNESFPIDFSCLSMIRELSLDGNPIVSMPNCVRTLPRLEKLSMGNCKMLISIEHPPCTLRELSIFFTDHSKLHYTSSPRKIKFNPEMSPLNLYVEWELLSDSSIEIDGKVKIQAMAGVKENVLHSLGWMNLDLIKEMRLRTSTFGSELIECQTQMYYEFGIFSTIYGGKEMPDWIQCRSKGSSISFTVPYSPNNLRGLNFCCVETIDFWYDSDFDLPIIKVTNITKDHTWIYSHYISEVLVVEKCLILLSHWMFGPNEMKGGDHITIEVGLIFPCEDEEQLTMECGISVVYDEDGMIEEHDEDVLDYYKSWNHIIGGDLSAFQLTTGEYILDNNEFWRCPFETDHSPYRIGDLANFKEPHVRFKAFSQKKSDCNITRL</sequence>
<dbReference type="InterPro" id="IPR036390">
    <property type="entry name" value="WH_DNA-bd_sf"/>
</dbReference>
<dbReference type="SUPFAM" id="SSF46785">
    <property type="entry name" value="Winged helix' DNA-binding domain"/>
    <property type="match status" value="1"/>
</dbReference>
<dbReference type="PRINTS" id="PR00364">
    <property type="entry name" value="DISEASERSIST"/>
</dbReference>
<organism evidence="6 7">
    <name type="scientific">Deinandra increscens subsp. villosa</name>
    <dbReference type="NCBI Taxonomy" id="3103831"/>
    <lineage>
        <taxon>Eukaryota</taxon>
        <taxon>Viridiplantae</taxon>
        <taxon>Streptophyta</taxon>
        <taxon>Embryophyta</taxon>
        <taxon>Tracheophyta</taxon>
        <taxon>Spermatophyta</taxon>
        <taxon>Magnoliopsida</taxon>
        <taxon>eudicotyledons</taxon>
        <taxon>Gunneridae</taxon>
        <taxon>Pentapetalae</taxon>
        <taxon>asterids</taxon>
        <taxon>campanulids</taxon>
        <taxon>Asterales</taxon>
        <taxon>Asteraceae</taxon>
        <taxon>Asteroideae</taxon>
        <taxon>Heliantheae alliance</taxon>
        <taxon>Madieae</taxon>
        <taxon>Madiinae</taxon>
        <taxon>Deinandra</taxon>
    </lineage>
</organism>
<dbReference type="SUPFAM" id="SSF52540">
    <property type="entry name" value="P-loop containing nucleoside triphosphate hydrolases"/>
    <property type="match status" value="1"/>
</dbReference>
<proteinExistence type="predicted"/>
<dbReference type="InterPro" id="IPR058192">
    <property type="entry name" value="WHD_ROQ1-like"/>
</dbReference>
<accession>A0AAP0CQ67</accession>
<dbReference type="InterPro" id="IPR042197">
    <property type="entry name" value="Apaf_helical"/>
</dbReference>
<evidence type="ECO:0000256" key="3">
    <source>
        <dbReference type="ARBA" id="ARBA00022821"/>
    </source>
</evidence>